<gene>
    <name evidence="4" type="ORF">DFR61_11445</name>
    <name evidence="3" type="ORF">NCTC10597_02503</name>
</gene>
<comment type="caution">
    <text evidence="3">The sequence shown here is derived from an EMBL/GenBank/DDBJ whole genome shotgun (WGS) entry which is preliminary data.</text>
</comment>
<dbReference type="PANTHER" id="PTHR37806:SF1">
    <property type="entry name" value="PEPTIDASE C39-LIKE DOMAIN-CONTAINING PROTEIN"/>
    <property type="match status" value="1"/>
</dbReference>
<dbReference type="PANTHER" id="PTHR37806">
    <property type="entry name" value="LMO0724 PROTEIN"/>
    <property type="match status" value="1"/>
</dbReference>
<evidence type="ECO:0000256" key="1">
    <source>
        <dbReference type="SAM" id="Phobius"/>
    </source>
</evidence>
<dbReference type="EMBL" id="UGNP01000001">
    <property type="protein sequence ID" value="STX10731.1"/>
    <property type="molecule type" value="Genomic_DNA"/>
</dbReference>
<evidence type="ECO:0000313" key="5">
    <source>
        <dbReference type="Proteomes" id="UP000254330"/>
    </source>
</evidence>
<evidence type="ECO:0000313" key="6">
    <source>
        <dbReference type="Proteomes" id="UP000294641"/>
    </source>
</evidence>
<evidence type="ECO:0000313" key="4">
    <source>
        <dbReference type="EMBL" id="TDR38825.1"/>
    </source>
</evidence>
<keyword evidence="1" id="KW-0472">Membrane</keyword>
<accession>A0A8B4QDA1</accession>
<reference evidence="3 5" key="1">
    <citation type="submission" date="2018-06" db="EMBL/GenBank/DDBJ databases">
        <authorList>
            <consortium name="Pathogen Informatics"/>
            <person name="Doyle S."/>
        </authorList>
    </citation>
    <scope>NUCLEOTIDE SEQUENCE [LARGE SCALE GENOMIC DNA]</scope>
    <source>
        <strain evidence="3 5">NCTC10597</strain>
    </source>
</reference>
<protein>
    <submittedName>
        <fullName evidence="4">Uncharacterized protein YvpB</fullName>
    </submittedName>
    <submittedName>
        <fullName evidence="3">Uncharacterized protein conserved in bacteria</fullName>
    </submittedName>
</protein>
<dbReference type="RefSeq" id="WP_147285836.1">
    <property type="nucleotide sequence ID" value="NZ_BJUE01000043.1"/>
</dbReference>
<reference evidence="4 6" key="2">
    <citation type="submission" date="2019-03" db="EMBL/GenBank/DDBJ databases">
        <title>Genomic Encyclopedia of Type Strains, Phase IV (KMG-IV): sequencing the most valuable type-strain genomes for metagenomic binning, comparative biology and taxonomic classification.</title>
        <authorList>
            <person name="Goeker M."/>
        </authorList>
    </citation>
    <scope>NUCLEOTIDE SEQUENCE [LARGE SCALE GENOMIC DNA]</scope>
    <source>
        <strain evidence="4 6">DSM 20580</strain>
    </source>
</reference>
<dbReference type="Pfam" id="PF13529">
    <property type="entry name" value="Peptidase_C39_2"/>
    <property type="match status" value="1"/>
</dbReference>
<feature type="transmembrane region" description="Helical" evidence="1">
    <location>
        <begin position="7"/>
        <end position="29"/>
    </location>
</feature>
<dbReference type="AlphaFoldDB" id="A0A8B4QDA1"/>
<keyword evidence="1" id="KW-0812">Transmembrane</keyword>
<dbReference type="OrthoDB" id="1164310at2"/>
<name>A0A8B4QDA1_9BACL</name>
<dbReference type="Gene3D" id="3.90.70.10">
    <property type="entry name" value="Cysteine proteinases"/>
    <property type="match status" value="1"/>
</dbReference>
<sequence length="332" mass="37215">MFKRSKVILSLLLFCILVLVALIGGYYIFQSAKDGQTEKSIKVMLVEFATGSPISDMKIEIKDSQTNEVIMEKTADANGEVIIQGLVPGNKYLFAPSSIFDDGTGSAAGVAQVVQIEDSTNYVVLETYNVRDHKGANVPIIMQNPMFPHGCEITSLTSVLRFFGERVTKESMERNYLIKEGFKRTNNEWIGPDPAKKYAGNPADIHDGMYAFAPVIEQTAKDYIRKTKTKLKVENMTGASKQQVLDKVKRGIPVITWVTLDLSKPMMKDGWKIKGTEETIRMYRNLHVVVVTGNQKGKVIVMDPLKGYVAYDEDKFFKSFKEMNSQAIVLEK</sequence>
<evidence type="ECO:0000313" key="3">
    <source>
        <dbReference type="EMBL" id="STX10731.1"/>
    </source>
</evidence>
<dbReference type="Proteomes" id="UP000294641">
    <property type="component" value="Unassembled WGS sequence"/>
</dbReference>
<keyword evidence="6" id="KW-1185">Reference proteome</keyword>
<dbReference type="EMBL" id="SNZG01000014">
    <property type="protein sequence ID" value="TDR38825.1"/>
    <property type="molecule type" value="Genomic_DNA"/>
</dbReference>
<dbReference type="Proteomes" id="UP000254330">
    <property type="component" value="Unassembled WGS sequence"/>
</dbReference>
<dbReference type="InterPro" id="IPR039564">
    <property type="entry name" value="Peptidase_C39-like"/>
</dbReference>
<proteinExistence type="predicted"/>
<keyword evidence="1" id="KW-1133">Transmembrane helix</keyword>
<feature type="domain" description="Peptidase C39-like" evidence="2">
    <location>
        <begin position="137"/>
        <end position="304"/>
    </location>
</feature>
<evidence type="ECO:0000259" key="2">
    <source>
        <dbReference type="Pfam" id="PF13529"/>
    </source>
</evidence>
<organism evidence="3 5">
    <name type="scientific">Kurthia zopfii</name>
    <dbReference type="NCBI Taxonomy" id="1650"/>
    <lineage>
        <taxon>Bacteria</taxon>
        <taxon>Bacillati</taxon>
        <taxon>Bacillota</taxon>
        <taxon>Bacilli</taxon>
        <taxon>Bacillales</taxon>
        <taxon>Caryophanaceae</taxon>
        <taxon>Kurthia</taxon>
    </lineage>
</organism>